<dbReference type="EnsemblMetazoa" id="GAUT045014-RA">
    <property type="protein sequence ID" value="GAUT045014-PA"/>
    <property type="gene ID" value="GAUT045014"/>
</dbReference>
<dbReference type="Proteomes" id="UP000078200">
    <property type="component" value="Unassembled WGS sequence"/>
</dbReference>
<evidence type="ECO:0000313" key="1">
    <source>
        <dbReference type="EnsemblMetazoa" id="GAUT045014-PA"/>
    </source>
</evidence>
<sequence length="103" mass="10951">MDKKGLMHRTRDLLRDAALLVSVGNSMSILLHNGLAVKQSTMSACPAIYLPMSSQTNIVQVGDGNSADSLLDVSHVQAAVDLVAEVLSSDDSLSKPQRSMDVI</sequence>
<dbReference type="STRING" id="7395.A0A1A9VR98"/>
<keyword evidence="2" id="KW-1185">Reference proteome</keyword>
<accession>A0A1A9VR98</accession>
<organism evidence="1 2">
    <name type="scientific">Glossina austeni</name>
    <name type="common">Savannah tsetse fly</name>
    <dbReference type="NCBI Taxonomy" id="7395"/>
    <lineage>
        <taxon>Eukaryota</taxon>
        <taxon>Metazoa</taxon>
        <taxon>Ecdysozoa</taxon>
        <taxon>Arthropoda</taxon>
        <taxon>Hexapoda</taxon>
        <taxon>Insecta</taxon>
        <taxon>Pterygota</taxon>
        <taxon>Neoptera</taxon>
        <taxon>Endopterygota</taxon>
        <taxon>Diptera</taxon>
        <taxon>Brachycera</taxon>
        <taxon>Muscomorpha</taxon>
        <taxon>Hippoboscoidea</taxon>
        <taxon>Glossinidae</taxon>
        <taxon>Glossina</taxon>
    </lineage>
</organism>
<reference evidence="1" key="1">
    <citation type="submission" date="2020-05" db="UniProtKB">
        <authorList>
            <consortium name="EnsemblMetazoa"/>
        </authorList>
    </citation>
    <scope>IDENTIFICATION</scope>
    <source>
        <strain evidence="1">TTRI</strain>
    </source>
</reference>
<proteinExistence type="predicted"/>
<dbReference type="AlphaFoldDB" id="A0A1A9VR98"/>
<protein>
    <submittedName>
        <fullName evidence="1">Uncharacterized protein</fullName>
    </submittedName>
</protein>
<evidence type="ECO:0000313" key="2">
    <source>
        <dbReference type="Proteomes" id="UP000078200"/>
    </source>
</evidence>
<name>A0A1A9VR98_GLOAU</name>
<dbReference type="VEuPathDB" id="VectorBase:GAUT045014"/>